<dbReference type="PANTHER" id="PTHR43584:SF8">
    <property type="entry name" value="N-ACETYLMURAMATE ALPHA-1-PHOSPHATE URIDYLYLTRANSFERASE"/>
    <property type="match status" value="1"/>
</dbReference>
<evidence type="ECO:0000256" key="1">
    <source>
        <dbReference type="ARBA" id="ARBA00022679"/>
    </source>
</evidence>
<accession>A0A5E4Z3R2</accession>
<dbReference type="InterPro" id="IPR054790">
    <property type="entry name" value="MurU"/>
</dbReference>
<dbReference type="Gene3D" id="3.90.550.10">
    <property type="entry name" value="Spore Coat Polysaccharide Biosynthesis Protein SpsA, Chain A"/>
    <property type="match status" value="1"/>
</dbReference>
<evidence type="ECO:0000256" key="2">
    <source>
        <dbReference type="ARBA" id="ARBA00022695"/>
    </source>
</evidence>
<name>A0A5E4Z3R2_9BURK</name>
<dbReference type="InterPro" id="IPR029044">
    <property type="entry name" value="Nucleotide-diphossugar_trans"/>
</dbReference>
<keyword evidence="2 4" id="KW-0548">Nucleotidyltransferase</keyword>
<dbReference type="CDD" id="cd06422">
    <property type="entry name" value="NTP_transferase_like_1"/>
    <property type="match status" value="1"/>
</dbReference>
<keyword evidence="5" id="KW-1185">Reference proteome</keyword>
<reference evidence="4 5" key="1">
    <citation type="submission" date="2019-08" db="EMBL/GenBank/DDBJ databases">
        <authorList>
            <person name="Peeters C."/>
        </authorList>
    </citation>
    <scope>NUCLEOTIDE SEQUENCE [LARGE SCALE GENOMIC DNA]</scope>
    <source>
        <strain evidence="4 5">LMG 30175</strain>
    </source>
</reference>
<protein>
    <submittedName>
        <fullName evidence="4">UTP--glucose-1-phosphate uridylyltransferase</fullName>
        <ecNumber evidence="4">2.7.7.9</ecNumber>
    </submittedName>
</protein>
<dbReference type="EMBL" id="CABPRZ010000031">
    <property type="protein sequence ID" value="VVE55891.1"/>
    <property type="molecule type" value="Genomic_DNA"/>
</dbReference>
<gene>
    <name evidence="4" type="primary">cugP</name>
    <name evidence="4" type="ORF">PTE30175_04944</name>
</gene>
<dbReference type="InterPro" id="IPR005835">
    <property type="entry name" value="NTP_transferase_dom"/>
</dbReference>
<evidence type="ECO:0000313" key="4">
    <source>
        <dbReference type="EMBL" id="VVE55891.1"/>
    </source>
</evidence>
<keyword evidence="1 4" id="KW-0808">Transferase</keyword>
<dbReference type="EC" id="2.7.7.9" evidence="4"/>
<dbReference type="RefSeq" id="WP_150699692.1">
    <property type="nucleotide sequence ID" value="NZ_CABPRZ010000031.1"/>
</dbReference>
<evidence type="ECO:0000259" key="3">
    <source>
        <dbReference type="Pfam" id="PF00483"/>
    </source>
</evidence>
<dbReference type="OrthoDB" id="9788272at2"/>
<sequence>MKAMIFAAGRGDRMRPLTDTAPKPMLPVGGKPLIVWQIERLAQAGLTDIVINHAWLGARIESELGDGRQFGVRLAYSPEPEALETAGGVAQARPLLSTRAAGEADIFLAVAGDIFTDFDFGTLAVHARKLAAMPAPGMHLVMVPNPPFHAAGDFALAPAGRLYPRGAAPAGAPTLTFGSIGLYDLRLFDDIKAGTRLAMSPLYRDTIAAGRATGERFDGRWENIGTPAQLATLDAQVRAEIGAGGRTDSGNNAPPALESA</sequence>
<dbReference type="Pfam" id="PF00483">
    <property type="entry name" value="NTP_transferase"/>
    <property type="match status" value="1"/>
</dbReference>
<dbReference type="AlphaFoldDB" id="A0A5E4Z3R2"/>
<dbReference type="NCBIfam" id="NF045761">
    <property type="entry name" value="NAMPUrTaseMurU"/>
    <property type="match status" value="1"/>
</dbReference>
<feature type="domain" description="Nucleotidyl transferase" evidence="3">
    <location>
        <begin position="2"/>
        <end position="132"/>
    </location>
</feature>
<dbReference type="Proteomes" id="UP000414233">
    <property type="component" value="Unassembled WGS sequence"/>
</dbReference>
<proteinExistence type="predicted"/>
<dbReference type="PANTHER" id="PTHR43584">
    <property type="entry name" value="NUCLEOTIDYL TRANSFERASE"/>
    <property type="match status" value="1"/>
</dbReference>
<organism evidence="4 5">
    <name type="scientific">Pandoraea terrae</name>
    <dbReference type="NCBI Taxonomy" id="1537710"/>
    <lineage>
        <taxon>Bacteria</taxon>
        <taxon>Pseudomonadati</taxon>
        <taxon>Pseudomonadota</taxon>
        <taxon>Betaproteobacteria</taxon>
        <taxon>Burkholderiales</taxon>
        <taxon>Burkholderiaceae</taxon>
        <taxon>Pandoraea</taxon>
    </lineage>
</organism>
<dbReference type="InterPro" id="IPR050065">
    <property type="entry name" value="GlmU-like"/>
</dbReference>
<dbReference type="GO" id="GO:0003983">
    <property type="term" value="F:UTP:glucose-1-phosphate uridylyltransferase activity"/>
    <property type="evidence" value="ECO:0007669"/>
    <property type="project" value="UniProtKB-EC"/>
</dbReference>
<evidence type="ECO:0000313" key="5">
    <source>
        <dbReference type="Proteomes" id="UP000414233"/>
    </source>
</evidence>
<dbReference type="SUPFAM" id="SSF53448">
    <property type="entry name" value="Nucleotide-diphospho-sugar transferases"/>
    <property type="match status" value="1"/>
</dbReference>